<name>A0ABP0M1H2_9DINO</name>
<reference evidence="2 3" key="1">
    <citation type="submission" date="2024-02" db="EMBL/GenBank/DDBJ databases">
        <authorList>
            <person name="Chen Y."/>
            <person name="Shah S."/>
            <person name="Dougan E. K."/>
            <person name="Thang M."/>
            <person name="Chan C."/>
        </authorList>
    </citation>
    <scope>NUCLEOTIDE SEQUENCE [LARGE SCALE GENOMIC DNA]</scope>
</reference>
<dbReference type="EMBL" id="CAXAMM010019291">
    <property type="protein sequence ID" value="CAK9045342.1"/>
    <property type="molecule type" value="Genomic_DNA"/>
</dbReference>
<proteinExistence type="predicted"/>
<protein>
    <submittedName>
        <fullName evidence="2">Uncharacterized protein</fullName>
    </submittedName>
</protein>
<keyword evidence="3" id="KW-1185">Reference proteome</keyword>
<evidence type="ECO:0000313" key="2">
    <source>
        <dbReference type="EMBL" id="CAK9045342.1"/>
    </source>
</evidence>
<dbReference type="Proteomes" id="UP001642464">
    <property type="component" value="Unassembled WGS sequence"/>
</dbReference>
<organism evidence="2 3">
    <name type="scientific">Durusdinium trenchii</name>
    <dbReference type="NCBI Taxonomy" id="1381693"/>
    <lineage>
        <taxon>Eukaryota</taxon>
        <taxon>Sar</taxon>
        <taxon>Alveolata</taxon>
        <taxon>Dinophyceae</taxon>
        <taxon>Suessiales</taxon>
        <taxon>Symbiodiniaceae</taxon>
        <taxon>Durusdinium</taxon>
    </lineage>
</organism>
<gene>
    <name evidence="1" type="ORF">SCF082_LOCUS25601</name>
    <name evidence="2" type="ORF">SCF082_LOCUS25620</name>
</gene>
<accession>A0ABP0M1H2</accession>
<sequence length="183" mass="20322">MSLLCLLWDALKLIPDLQSHSGHSPSNFLQNVISETPDLSGDRRQKAAKRLAEAKFALEEAVELREAGVPGKGIWYKVVTDGEDGIGIRKAPRMDGPRVEDLVRGTVFEVDDIVQKEGKPVWLHLEDGRGWVFDLTPVDPDTPTVVRIENAYDDGKTIEELEADVEAARSEFDRIRGGKRSSS</sequence>
<evidence type="ECO:0000313" key="1">
    <source>
        <dbReference type="EMBL" id="CAK9045294.1"/>
    </source>
</evidence>
<dbReference type="EMBL" id="CAXAMM010019280">
    <property type="protein sequence ID" value="CAK9045294.1"/>
    <property type="molecule type" value="Genomic_DNA"/>
</dbReference>
<evidence type="ECO:0000313" key="3">
    <source>
        <dbReference type="Proteomes" id="UP001642464"/>
    </source>
</evidence>
<comment type="caution">
    <text evidence="2">The sequence shown here is derived from an EMBL/GenBank/DDBJ whole genome shotgun (WGS) entry which is preliminary data.</text>
</comment>